<dbReference type="Proteomes" id="UP000008068">
    <property type="component" value="Unassembled WGS sequence"/>
</dbReference>
<keyword evidence="1" id="KW-0472">Membrane</keyword>
<evidence type="ECO:0000313" key="2">
    <source>
        <dbReference type="EMBL" id="EGT35513.1"/>
    </source>
</evidence>
<dbReference type="OrthoDB" id="5876505at2759"/>
<keyword evidence="3" id="KW-1185">Reference proteome</keyword>
<dbReference type="eggNOG" id="ENOG502TJWI">
    <property type="taxonomic scope" value="Eukaryota"/>
</dbReference>
<feature type="transmembrane region" description="Helical" evidence="1">
    <location>
        <begin position="12"/>
        <end position="33"/>
    </location>
</feature>
<evidence type="ECO:0000256" key="1">
    <source>
        <dbReference type="SAM" id="Phobius"/>
    </source>
</evidence>
<organism evidence="3">
    <name type="scientific">Caenorhabditis brenneri</name>
    <name type="common">Nematode worm</name>
    <dbReference type="NCBI Taxonomy" id="135651"/>
    <lineage>
        <taxon>Eukaryota</taxon>
        <taxon>Metazoa</taxon>
        <taxon>Ecdysozoa</taxon>
        <taxon>Nematoda</taxon>
        <taxon>Chromadorea</taxon>
        <taxon>Rhabditida</taxon>
        <taxon>Rhabditina</taxon>
        <taxon>Rhabditomorpha</taxon>
        <taxon>Rhabditoidea</taxon>
        <taxon>Rhabditidae</taxon>
        <taxon>Peloderinae</taxon>
        <taxon>Caenorhabditis</taxon>
    </lineage>
</organism>
<keyword evidence="1" id="KW-0812">Transmembrane</keyword>
<dbReference type="HOGENOM" id="CLU_056063_2_1_1"/>
<dbReference type="Pfam" id="PF10325">
    <property type="entry name" value="7TM_GPCR_Srz"/>
    <property type="match status" value="1"/>
</dbReference>
<dbReference type="InParanoid" id="G0NQ80"/>
<dbReference type="PANTHER" id="PTHR31720">
    <property type="entry name" value="SERPENTINE RECEPTOR, CLASS Z-RELATED"/>
    <property type="match status" value="1"/>
</dbReference>
<protein>
    <recommendedName>
        <fullName evidence="4">Serpentine Receptor, class Z</fullName>
    </recommendedName>
</protein>
<dbReference type="InterPro" id="IPR018817">
    <property type="entry name" value="7TM_GPCR_serpentine_rcpt_Srz"/>
</dbReference>
<feature type="transmembrane region" description="Helical" evidence="1">
    <location>
        <begin position="53"/>
        <end position="75"/>
    </location>
</feature>
<accession>G0NQ80</accession>
<dbReference type="OMA" id="MQDIEDI"/>
<feature type="transmembrane region" description="Helical" evidence="1">
    <location>
        <begin position="87"/>
        <end position="120"/>
    </location>
</feature>
<gene>
    <name evidence="2" type="ORF">CAEBREN_21811</name>
</gene>
<dbReference type="AlphaFoldDB" id="G0NQ80"/>
<feature type="transmembrane region" description="Helical" evidence="1">
    <location>
        <begin position="141"/>
        <end position="159"/>
    </location>
</feature>
<feature type="transmembrane region" description="Helical" evidence="1">
    <location>
        <begin position="179"/>
        <end position="201"/>
    </location>
</feature>
<evidence type="ECO:0008006" key="4">
    <source>
        <dbReference type="Google" id="ProtNLM"/>
    </source>
</evidence>
<name>G0NQ80_CAEBE</name>
<keyword evidence="1" id="KW-1133">Transmembrane helix</keyword>
<dbReference type="PANTHER" id="PTHR31720:SF3">
    <property type="entry name" value="SERPENTINE RECEPTOR, CLASS Z-RELATED"/>
    <property type="match status" value="1"/>
</dbReference>
<reference evidence="3" key="1">
    <citation type="submission" date="2011-07" db="EMBL/GenBank/DDBJ databases">
        <authorList>
            <consortium name="Caenorhabditis brenneri Sequencing and Analysis Consortium"/>
            <person name="Wilson R.K."/>
        </authorList>
    </citation>
    <scope>NUCLEOTIDE SEQUENCE [LARGE SCALE GENOMIC DNA]</scope>
    <source>
        <strain evidence="3">PB2801</strain>
    </source>
</reference>
<proteinExistence type="predicted"/>
<dbReference type="EMBL" id="GL379923">
    <property type="protein sequence ID" value="EGT35513.1"/>
    <property type="molecule type" value="Genomic_DNA"/>
</dbReference>
<feature type="transmembrane region" description="Helical" evidence="1">
    <location>
        <begin position="256"/>
        <end position="277"/>
    </location>
</feature>
<evidence type="ECO:0000313" key="3">
    <source>
        <dbReference type="Proteomes" id="UP000008068"/>
    </source>
</evidence>
<sequence length="322" mass="37381">MDTVRLRLFEMTFLTILTPNVLCLLVCPFYVYVNKLNQRRNREALFYPITYHFYKMVIFSYWAFWFSIISVIISLFSYFNPYSGSQILLAISSLSVCFLIFILFLIAQVFYLFIFVLAVVKFLLYFYPETKALISVFLKKLPIFYIYLFFSVKEIFNIASKLTYDKHGNTMLVIINNVFHTGVFIALYVSTFLAALLYIPILLHARKFSYLQSSKLNNPQKYIFLQTFVILIFKLLSIPLVVPWLSFGCSVLNLKYIFMIIDIIVTPNIVQVSYLLCNKRNLKALLSSFDLLKSVKTVTGFQKGSVVEPVVRSTIASGKILL</sequence>
<feature type="transmembrane region" description="Helical" evidence="1">
    <location>
        <begin position="222"/>
        <end position="244"/>
    </location>
</feature>